<dbReference type="AlphaFoldDB" id="A0A9P4VK44"/>
<keyword evidence="2" id="KW-1185">Reference proteome</keyword>
<comment type="caution">
    <text evidence="1">The sequence shown here is derived from an EMBL/GenBank/DDBJ whole genome shotgun (WGS) entry which is preliminary data.</text>
</comment>
<protein>
    <submittedName>
        <fullName evidence="1">Uncharacterized protein</fullName>
    </submittedName>
</protein>
<dbReference type="EMBL" id="MU006105">
    <property type="protein sequence ID" value="KAF2835976.1"/>
    <property type="molecule type" value="Genomic_DNA"/>
</dbReference>
<proteinExistence type="predicted"/>
<dbReference type="PANTHER" id="PTHR37490">
    <property type="entry name" value="EXPRESSED PROTEIN"/>
    <property type="match status" value="1"/>
</dbReference>
<name>A0A9P4VK44_9PEZI</name>
<reference evidence="1" key="1">
    <citation type="journal article" date="2020" name="Stud. Mycol.">
        <title>101 Dothideomycetes genomes: a test case for predicting lifestyles and emergence of pathogens.</title>
        <authorList>
            <person name="Haridas S."/>
            <person name="Albert R."/>
            <person name="Binder M."/>
            <person name="Bloem J."/>
            <person name="Labutti K."/>
            <person name="Salamov A."/>
            <person name="Andreopoulos B."/>
            <person name="Baker S."/>
            <person name="Barry K."/>
            <person name="Bills G."/>
            <person name="Bluhm B."/>
            <person name="Cannon C."/>
            <person name="Castanera R."/>
            <person name="Culley D."/>
            <person name="Daum C."/>
            <person name="Ezra D."/>
            <person name="Gonzalez J."/>
            <person name="Henrissat B."/>
            <person name="Kuo A."/>
            <person name="Liang C."/>
            <person name="Lipzen A."/>
            <person name="Lutzoni F."/>
            <person name="Magnuson J."/>
            <person name="Mondo S."/>
            <person name="Nolan M."/>
            <person name="Ohm R."/>
            <person name="Pangilinan J."/>
            <person name="Park H.-J."/>
            <person name="Ramirez L."/>
            <person name="Alfaro M."/>
            <person name="Sun H."/>
            <person name="Tritt A."/>
            <person name="Yoshinaga Y."/>
            <person name="Zwiers L.-H."/>
            <person name="Turgeon B."/>
            <person name="Goodwin S."/>
            <person name="Spatafora J."/>
            <person name="Crous P."/>
            <person name="Grigoriev I."/>
        </authorList>
    </citation>
    <scope>NUCLEOTIDE SEQUENCE</scope>
    <source>
        <strain evidence="1">CBS 101060</strain>
    </source>
</reference>
<dbReference type="Proteomes" id="UP000799429">
    <property type="component" value="Unassembled WGS sequence"/>
</dbReference>
<dbReference type="PANTHER" id="PTHR37490:SF1">
    <property type="entry name" value="GLYCOSYLTRANSFERASE 2-LIKE DOMAIN-CONTAINING PROTEIN"/>
    <property type="match status" value="1"/>
</dbReference>
<gene>
    <name evidence="1" type="ORF">M501DRAFT_1007507</name>
</gene>
<evidence type="ECO:0000313" key="2">
    <source>
        <dbReference type="Proteomes" id="UP000799429"/>
    </source>
</evidence>
<organism evidence="1 2">
    <name type="scientific">Patellaria atrata CBS 101060</name>
    <dbReference type="NCBI Taxonomy" id="1346257"/>
    <lineage>
        <taxon>Eukaryota</taxon>
        <taxon>Fungi</taxon>
        <taxon>Dikarya</taxon>
        <taxon>Ascomycota</taxon>
        <taxon>Pezizomycotina</taxon>
        <taxon>Dothideomycetes</taxon>
        <taxon>Dothideomycetes incertae sedis</taxon>
        <taxon>Patellariales</taxon>
        <taxon>Patellariaceae</taxon>
        <taxon>Patellaria</taxon>
    </lineage>
</organism>
<dbReference type="OrthoDB" id="28755at2759"/>
<accession>A0A9P4VK44</accession>
<evidence type="ECO:0000313" key="1">
    <source>
        <dbReference type="EMBL" id="KAF2835976.1"/>
    </source>
</evidence>
<sequence length="260" mass="29847">MATKGFHPRKGTDIVISIYKESQTSLRSTLDLLQEIPLISNYSTIWNYTKDEKASLKQIKRTLKADHVIQLHNVSREGETYLHHITQQWDNLAEHTLFMQAEMHQQRVALHRNSGLRGYVTTCDCNGCGDFSGSRDDTNSIATIHAELDGGEKCKFALLLYRGQFIASARRIRVAKKEVFKKLHTALVDPKSWAHNEPYLRGRRDNMNNPRFGFTLERLWYTLMQCSDLDIAWRCPSLLSGLHVGARLEDCQCLDPVLDK</sequence>